<protein>
    <submittedName>
        <fullName evidence="5">GntR family transcriptional regulator</fullName>
    </submittedName>
</protein>
<accession>A0ABS5NKQ3</accession>
<gene>
    <name evidence="5" type="ORF">KFZ73_26975</name>
    <name evidence="6" type="ORF">KFZ73_26980</name>
</gene>
<feature type="domain" description="HTH gntR-type" evidence="4">
    <location>
        <begin position="1"/>
        <end position="48"/>
    </location>
</feature>
<dbReference type="Gene3D" id="1.10.10.10">
    <property type="entry name" value="Winged helix-like DNA-binding domain superfamily/Winged helix DNA-binding domain"/>
    <property type="match status" value="1"/>
</dbReference>
<evidence type="ECO:0000256" key="3">
    <source>
        <dbReference type="ARBA" id="ARBA00023163"/>
    </source>
</evidence>
<dbReference type="EMBL" id="JAGXOE010000568">
    <property type="protein sequence ID" value="MBS4104866.1"/>
    <property type="molecule type" value="Genomic_DNA"/>
</dbReference>
<evidence type="ECO:0000256" key="2">
    <source>
        <dbReference type="ARBA" id="ARBA00023125"/>
    </source>
</evidence>
<dbReference type="Proteomes" id="UP000676853">
    <property type="component" value="Unassembled WGS sequence"/>
</dbReference>
<dbReference type="InterPro" id="IPR036388">
    <property type="entry name" value="WH-like_DNA-bd_sf"/>
</dbReference>
<comment type="caution">
    <text evidence="5">The sequence shown here is derived from an EMBL/GenBank/DDBJ whole genome shotgun (WGS) entry which is preliminary data.</text>
</comment>
<evidence type="ECO:0000313" key="6">
    <source>
        <dbReference type="EMBL" id="MBS4104866.1"/>
    </source>
</evidence>
<dbReference type="InterPro" id="IPR000524">
    <property type="entry name" value="Tscrpt_reg_HTH_GntR"/>
</dbReference>
<evidence type="ECO:0000256" key="1">
    <source>
        <dbReference type="ARBA" id="ARBA00023015"/>
    </source>
</evidence>
<keyword evidence="2" id="KW-0238">DNA-binding</keyword>
<feature type="non-terminal residue" evidence="5">
    <location>
        <position position="48"/>
    </location>
</feature>
<evidence type="ECO:0000313" key="7">
    <source>
        <dbReference type="Proteomes" id="UP000676853"/>
    </source>
</evidence>
<dbReference type="RefSeq" id="WP_212555719.1">
    <property type="nucleotide sequence ID" value="NZ_JAGXOE010000567.1"/>
</dbReference>
<keyword evidence="1" id="KW-0805">Transcription regulation</keyword>
<name>A0ABS5NKQ3_TSUPA</name>
<dbReference type="Pfam" id="PF00392">
    <property type="entry name" value="GntR"/>
    <property type="match status" value="1"/>
</dbReference>
<evidence type="ECO:0000259" key="4">
    <source>
        <dbReference type="PROSITE" id="PS50949"/>
    </source>
</evidence>
<dbReference type="PROSITE" id="PS50949">
    <property type="entry name" value="HTH_GNTR"/>
    <property type="match status" value="1"/>
</dbReference>
<evidence type="ECO:0000313" key="5">
    <source>
        <dbReference type="EMBL" id="MBS4104865.1"/>
    </source>
</evidence>
<keyword evidence="3" id="KW-0804">Transcription</keyword>
<dbReference type="EMBL" id="JAGXOE010000567">
    <property type="protein sequence ID" value="MBS4104865.1"/>
    <property type="molecule type" value="Genomic_DNA"/>
</dbReference>
<keyword evidence="7" id="KW-1185">Reference proteome</keyword>
<organism evidence="5 7">
    <name type="scientific">Tsukamurella paurometabola</name>
    <name type="common">Corynebacterium paurometabolum</name>
    <dbReference type="NCBI Taxonomy" id="2061"/>
    <lineage>
        <taxon>Bacteria</taxon>
        <taxon>Bacillati</taxon>
        <taxon>Actinomycetota</taxon>
        <taxon>Actinomycetes</taxon>
        <taxon>Mycobacteriales</taxon>
        <taxon>Tsukamurellaceae</taxon>
        <taxon>Tsukamurella</taxon>
    </lineage>
</organism>
<sequence>MTRAEEVAALLRERIASGRLRPGDRAPSTRAIMRDHGVAMATASKVLS</sequence>
<reference evidence="5 7" key="1">
    <citation type="submission" date="2021-04" db="EMBL/GenBank/DDBJ databases">
        <title>Whole genome sequence analysis of a thiophenic sulfur metabolizing bacteria.</title>
        <authorList>
            <person name="Akhtar N."/>
            <person name="Akram J."/>
            <person name="Aslam A."/>
        </authorList>
    </citation>
    <scope>NUCLEOTIDE SEQUENCE [LARGE SCALE GENOMIC DNA]</scope>
    <source>
        <strain evidence="5 7">3OW</strain>
    </source>
</reference>
<dbReference type="InterPro" id="IPR036390">
    <property type="entry name" value="WH_DNA-bd_sf"/>
</dbReference>
<dbReference type="SUPFAM" id="SSF46785">
    <property type="entry name" value="Winged helix' DNA-binding domain"/>
    <property type="match status" value="1"/>
</dbReference>
<proteinExistence type="predicted"/>